<dbReference type="GO" id="GO:0005634">
    <property type="term" value="C:nucleus"/>
    <property type="evidence" value="ECO:0007669"/>
    <property type="project" value="TreeGrafter"/>
</dbReference>
<dbReference type="KEGG" id="ccin:107269103"/>
<evidence type="ECO:0000313" key="2">
    <source>
        <dbReference type="Proteomes" id="UP000694920"/>
    </source>
</evidence>
<reference evidence="3" key="1">
    <citation type="submission" date="2025-08" db="UniProtKB">
        <authorList>
            <consortium name="RefSeq"/>
        </authorList>
    </citation>
    <scope>IDENTIFICATION</scope>
</reference>
<dbReference type="GeneID" id="107269103"/>
<organism evidence="2 3">
    <name type="scientific">Cephus cinctus</name>
    <name type="common">Wheat stem sawfly</name>
    <dbReference type="NCBI Taxonomy" id="211228"/>
    <lineage>
        <taxon>Eukaryota</taxon>
        <taxon>Metazoa</taxon>
        <taxon>Ecdysozoa</taxon>
        <taxon>Arthropoda</taxon>
        <taxon>Hexapoda</taxon>
        <taxon>Insecta</taxon>
        <taxon>Pterygota</taxon>
        <taxon>Neoptera</taxon>
        <taxon>Endopterygota</taxon>
        <taxon>Hymenoptera</taxon>
        <taxon>Cephoidea</taxon>
        <taxon>Cephidae</taxon>
        <taxon>Cephus</taxon>
    </lineage>
</organism>
<dbReference type="CTD" id="55183"/>
<feature type="region of interest" description="Disordered" evidence="1">
    <location>
        <begin position="1838"/>
        <end position="1860"/>
    </location>
</feature>
<dbReference type="Proteomes" id="UP000694920">
    <property type="component" value="Unplaced"/>
</dbReference>
<dbReference type="PANTHER" id="PTHR22928">
    <property type="entry name" value="TELOMERE-ASSOCIATED PROTEIN RIF1"/>
    <property type="match status" value="1"/>
</dbReference>
<protein>
    <submittedName>
        <fullName evidence="3">Telomere-associated protein RIF1 isoform X1</fullName>
    </submittedName>
</protein>
<dbReference type="PANTHER" id="PTHR22928:SF3">
    <property type="entry name" value="TELOMERE-ASSOCIATED PROTEIN RIF1"/>
    <property type="match status" value="1"/>
</dbReference>
<feature type="compositionally biased region" description="Basic and acidic residues" evidence="1">
    <location>
        <begin position="1838"/>
        <end position="1849"/>
    </location>
</feature>
<keyword evidence="2" id="KW-1185">Reference proteome</keyword>
<feature type="region of interest" description="Disordered" evidence="1">
    <location>
        <begin position="1237"/>
        <end position="1257"/>
    </location>
</feature>
<gene>
    <name evidence="3" type="primary">LOC107269103</name>
</gene>
<dbReference type="RefSeq" id="XP_015598068.1">
    <property type="nucleotide sequence ID" value="XM_015742582.2"/>
</dbReference>
<dbReference type="GO" id="GO:0140445">
    <property type="term" value="C:chromosome, telomeric repeat region"/>
    <property type="evidence" value="ECO:0007669"/>
    <property type="project" value="TreeGrafter"/>
</dbReference>
<dbReference type="GO" id="GO:0000723">
    <property type="term" value="P:telomere maintenance"/>
    <property type="evidence" value="ECO:0007669"/>
    <property type="project" value="TreeGrafter"/>
</dbReference>
<name>A0AAJ7FLR7_CEPCN</name>
<evidence type="ECO:0000256" key="1">
    <source>
        <dbReference type="SAM" id="MobiDB-lite"/>
    </source>
</evidence>
<proteinExistence type="predicted"/>
<accession>A0AAJ7FLR7</accession>
<sequence>MDFNEQSAFEMLNILHKGHTLEKCRILTYIRSNMDRFKATEALTDDQYGELCELIIILLTSDDQVLSSNAGITLNNILCTLETHSLHFFQAVLQLDRKNRLRIFQFLEDVQDSILLTVVNDIMVIPFFHDCMYSIQSDIMEWITENISTDNFQILTDAENKELSYVEQIEERIINYALNMLQRLYKLSTPASNWDVHQFDSLLMSKVITLAYMGHKRQRRSAIRLLQQAVETDLGSNIRNNFLDIWQRYKTMLQSVYCKRIALLVEVSDPDWASLWNISVQLLGTDLHHGANLINNLLSVEEKAFKSTDTIIRRQAFGSWKILIDNFALDLQELATARRIKLLCIPLNAKNSKTELITITKLEVWWHLIVKLYNDLSKFVNSVLVPFLNFAFGPFGDTLLLSHKLNTIASAGKRFVKTNVLAIDILLQLLTPTAKECQIIVPTLTERLLHGIPNSIFRQSYKSFIHSVGEASIIVNDLSNMDVERKQNIITALWANLIHHVKELDTDFQASAYNDIILILMEIDDHVSNKQNIQSLLVNIIVPNVSSNSTNYIFATSKFINFMLKLLTPETFLKTDKKHYEAIKQLLWQGIKSNTLLPDKPNTLESIKTIHDKIVSLKLEASNSFGISELWCALADVLSHYVTDSQFHQGNVEEHAFTIIESILNFPFSYIVLNDHTQIRKVVILWKQLYRQYNTGKSNEIAIKVFAMISDCLTKNCNNYRFALNILDAVMSTINYEYLLREDGSLNIIILMRDVCIIVLNENNEHEIEIALTTLSHLLTTVHRYNSQKIVSYLEVIMPVIDFMFTLSPTENITKEITNTWKSVVSIFRGLNGLLTAQLLAQYRDIIIRASYYTNSEIQSQTLLIFDYHDTLQEDTKMFLQELESEIKKSSTKSEFVFKKNEMFMRKNIKMTGALLNRKTASKSEISNHQNNLGVHATTLSSESNTEEYVMIRPDFKFDVHRLTEHQLESLTRKRDNIPAMYNELSQSVSQDTQHLQEWFDKKIEEIKKTDNEQLVKLGNSSEKTGIDHSNNKENKVHAKSVEVDVNNKLYSSEDRKPDGTNNLLDTTSGLIVAIHNDVTNSDSIKEESLTHNDSLNKNQVSLNLFKSQRFMKNKVAKLEIPTEKLNIDSDKEILSAKTSCNRQRNSSANRKSDTFSRILQHSSKGIVSESTRPCIQMFHRDQGKISTITSSNVKENSDKTNHRGIKRKSMSDTEFEFNPQRKRRITISSAVITNNTNNAKSTNADQQKMDKDLPNEMGLSQRTKNEISRLRINMAFDTLLTNRRRSKVKQDDKIEEHASKIHIVSGSTELCAKFDPEMKDSSKKYVGIVEKNLKTHNNQEVIRKKGRNLKSVALKVDSSPQIMEISVQPNSCITKKISEDSKFQQKIKMRDKVYFDANACTLTKYSEVNDNIFKYRQGKERNANNIIDAKIVSNTLHSNDGSMNFLKVDQQIQTKMSLSTVSPSTTNEQMSDESEDIIECSQSSTDALLRDKDDFDRQCFIKINKIEKVQVGSSKENKSTDESAPHFFNEPNTYNFNVNVTKNDCKTQDCNQILQGKEIMHSDLEKNIDQGEVKPGSIEFESVQDPSIMLMCNSSVNYVSPKKNCSRHSKKKTYAFRGRAAHMLGLVTKHALAVSNRESVRMDKDGEVNKKLSKDFDVDTLNIKKDKLFIYKEAEKNGSPISSGRQEKIFNNMKSSDYYPSTSVNLLKNLNNDGDISSRMEKVIFNGLTTKTNNVLNTKFNETDALQLSKEELPMLEWSSANPPSLVASPSASILKRHQQFIHDVDTELAVLNKKKRVSFADPPVSMEMGYERTLPDSACRMNKLSILRNLNMEKESPLKSKQNKMENDQVVQQKRKTDSEIPIEFSSARDFQSPSSNKFLTKIVNNSTHSYSVATNTKVKSACALYKSDKNNVSVTRFPVNTLGSEVKISLEPKGPESESITETLIMERISLDMNVHTKNKKLEIEVVGTQQDLFDSIDTSNECNELIEVKIDKEIKELINISPQSSALDSVNLNRYSTNELDTFSKEFKSELLEDTIDAENLTELNLTEISDDIYCSKLIRTSTCAGESIGEQDTLPVMDSVFANLPLSQNTQPGTQNEIQLIQPEFLDSIQPICPILVVCQEPISAVVENLTNPLWLPYLSSYFTDRGICTVGDLARLTEREVNRMPVKGSPKVQFVRNVLHRFQNSNTASSQTLTNLSITNLHLITPQSLAQSVTASKCLALPTEPHYVKILPKITVASIVSDLVKIPDKTSHEHVKTQDYYQVIQYVNLNIAAKATFPEILTSHVSLCSQNMPISTQQWIESRNTTLQSLSMREKMSQTFKTIQITSDDDTSVSSVQSFLCTPATKHYVKTASTISITRSMCSVSGITRSTQTSSCNYMKITSTMPTEFIHSIRMSSNTWTSANLSQCIPTITTQMSGITSTVDCALSHFPCSTLLSASCSDLPGKSQKLISNQVPLITSIYSSTNPLFTGCSTPKATKCVTTQISLVDLLDKIDVNLIVESMIRRCAPRNILDAYKIKMKHLHKHELVTETIKMLGIESNYIETILETVCHLSGVNKLLMRLPLIFNTDKQFFVQVLNAYRNKLHVSEYIRALDFDEMKDTTCRKCSCLQASETLSNTVKTDEIQEITELVTDVSNLNTMVKQIQKNSSDVITKVLKSESSVVSQDIFDKLWDIDSIVSRITKNDMSRDNLLKIYNAVSTKLNTRDLLDAFHDTMRSKLKSEERTEDQI</sequence>
<evidence type="ECO:0000313" key="3">
    <source>
        <dbReference type="RefSeq" id="XP_015598068.1"/>
    </source>
</evidence>